<dbReference type="KEGG" id="ada:A5CPEGH6_18780"/>
<proteinExistence type="predicted"/>
<evidence type="ECO:0000313" key="3">
    <source>
        <dbReference type="EMBL" id="BBL07240.1"/>
    </source>
</evidence>
<evidence type="ECO:0000313" key="4">
    <source>
        <dbReference type="Proteomes" id="UP000319374"/>
    </source>
</evidence>
<dbReference type="RefSeq" id="WP_141429363.1">
    <property type="nucleotide sequence ID" value="NZ_AP019736.1"/>
</dbReference>
<dbReference type="GeneID" id="98673862"/>
<dbReference type="SUPFAM" id="SSF141571">
    <property type="entry name" value="Pentapeptide repeat-like"/>
    <property type="match status" value="1"/>
</dbReference>
<organism evidence="3 4">
    <name type="scientific">Alistipes dispar</name>
    <dbReference type="NCBI Taxonomy" id="2585119"/>
    <lineage>
        <taxon>Bacteria</taxon>
        <taxon>Pseudomonadati</taxon>
        <taxon>Bacteroidota</taxon>
        <taxon>Bacteroidia</taxon>
        <taxon>Bacteroidales</taxon>
        <taxon>Rikenellaceae</taxon>
        <taxon>Alistipes</taxon>
    </lineage>
</organism>
<dbReference type="AlphaFoldDB" id="A0A4Y1X272"/>
<name>A0A4Y1X272_9BACT</name>
<accession>A0A4Y1X272</accession>
<dbReference type="Gene3D" id="2.160.20.80">
    <property type="entry name" value="E3 ubiquitin-protein ligase SopA"/>
    <property type="match status" value="1"/>
</dbReference>
<feature type="region of interest" description="Disordered" evidence="1">
    <location>
        <begin position="395"/>
        <end position="415"/>
    </location>
</feature>
<evidence type="ECO:0008006" key="5">
    <source>
        <dbReference type="Google" id="ProtNLM"/>
    </source>
</evidence>
<reference evidence="4" key="1">
    <citation type="submission" date="2019-06" db="EMBL/GenBank/DDBJ databases">
        <title>Alistipes onderdonkii subsp. vulgaris subsp. nov., Alistipes dispar sp. nov. and Alistipes communis sp. nov., isolated from human faeces, and creation of Alistipes onderdonkii subsp. onderdonkii subsp. nov.</title>
        <authorList>
            <person name="Sakamoto M."/>
            <person name="Ikeyama N."/>
            <person name="Ogata Y."/>
            <person name="Suda W."/>
            <person name="Iino T."/>
            <person name="Hattori M."/>
            <person name="Ohkuma M."/>
        </authorList>
    </citation>
    <scope>NUCLEOTIDE SEQUENCE [LARGE SCALE GENOMIC DNA]</scope>
    <source>
        <strain evidence="4">5CPEGH6</strain>
    </source>
</reference>
<keyword evidence="2" id="KW-0812">Transmembrane</keyword>
<feature type="transmembrane region" description="Helical" evidence="2">
    <location>
        <begin position="14"/>
        <end position="32"/>
    </location>
</feature>
<feature type="compositionally biased region" description="Polar residues" evidence="1">
    <location>
        <begin position="405"/>
        <end position="415"/>
    </location>
</feature>
<sequence length="415" mass="47011">MNAFSYILEHIEGTVLFVSLLIAGVAVVLRFFDIQSKSSRRRILKEEFDAAIRQLSSESETNRLAAAILIRRFFTAERGCYRNETIYVLSSLLRVVPTGVFQKTLADGLAYGHDLSKADLQKTNLQDAYIGSKEQVTTDMRETDLFQADLSNALIERIDGRKAVFYQSNLQHARIKYSDLSEANFSMADLNHIGLREVKLGNACFAGCTNLPREIARHLDAEGRYTRPEPVTVHAAAGKHRIFFSMPGKLRIEDSLMIRSVRDHLRQEGYEVCFYERGEYRMFGQLGNIRTLVQQCDGMVVFGLKQLHIEKATFRPATDECETWSDRWLPTPWNEIETGMGLMAGMPILLIQDAEIDFGVFDSHISETSLHVIRTDSTDFKKFPEHREFISWKSRIGNPAVPQPQDGSAKSPSGS</sequence>
<dbReference type="EMBL" id="AP019736">
    <property type="protein sequence ID" value="BBL07240.1"/>
    <property type="molecule type" value="Genomic_DNA"/>
</dbReference>
<dbReference type="InterPro" id="IPR001646">
    <property type="entry name" value="5peptide_repeat"/>
</dbReference>
<keyword evidence="2" id="KW-1133">Transmembrane helix</keyword>
<evidence type="ECO:0000256" key="1">
    <source>
        <dbReference type="SAM" id="MobiDB-lite"/>
    </source>
</evidence>
<protein>
    <recommendedName>
        <fullName evidence="5">Pentapeptide repeat-containing protein</fullName>
    </recommendedName>
</protein>
<gene>
    <name evidence="3" type="ORF">A5CPEGH6_18780</name>
</gene>
<evidence type="ECO:0000256" key="2">
    <source>
        <dbReference type="SAM" id="Phobius"/>
    </source>
</evidence>
<dbReference type="OrthoDB" id="1419611at2"/>
<keyword evidence="4" id="KW-1185">Reference proteome</keyword>
<dbReference type="Pfam" id="PF00805">
    <property type="entry name" value="Pentapeptide"/>
    <property type="match status" value="1"/>
</dbReference>
<dbReference type="Proteomes" id="UP000319374">
    <property type="component" value="Chromosome"/>
</dbReference>
<keyword evidence="2" id="KW-0472">Membrane</keyword>